<dbReference type="EMBL" id="CP021983">
    <property type="protein sequence ID" value="ASC73488.1"/>
    <property type="molecule type" value="Genomic_DNA"/>
</dbReference>
<sequence length="468" mass="50256">MDGTWPMATARLGGLVLSALAASCAWSPSVTKTDFQGRQSPADTPDITWQTRREVAQGEAIRGPWQMNASEFRYVDDPTVALTATGTVGVAWANQAEQDIFLQIYEPDGQPRLSAPINVSRSPGIFSWLPKLIIHGEAAQNIYLLWQDIVFSGGSHGGEIFFARSTDGGQTFSQPLNLSNTRAGAGKGRLSAERWSNGSFALARGPQGALYAAWTEYEGNLRLSYSSDGGKRFSPPQTIVTAGEAGAPARGPTLAVAGDGTVFLAWAVGDDDNADIYVTRSNDLRRSFAPPQVVHDSNGHSDAPAIAIDSGGTLHLVYAESPRGRFRRYHIRYAQLPLGNARFSQPQNITGHHDQDFASVSFPEVALDGNDRLYVLWDLFSEGGHRPHGLGLTLSEDNGQTFSAPAIVPGTDDPNLGIHGSLQGLLMQKLAVAPTGIFTIVTSTFRARHSSHIWLLQGQLNATSPAPP</sequence>
<gene>
    <name evidence="2" type="ORF">XM38_044550</name>
</gene>
<dbReference type="Gene3D" id="2.120.10.10">
    <property type="match status" value="1"/>
</dbReference>
<evidence type="ECO:0000313" key="3">
    <source>
        <dbReference type="Proteomes" id="UP000191901"/>
    </source>
</evidence>
<keyword evidence="3" id="KW-1185">Reference proteome</keyword>
<dbReference type="OrthoDB" id="9757809at2"/>
<dbReference type="InterPro" id="IPR036278">
    <property type="entry name" value="Sialidase_sf"/>
</dbReference>
<dbReference type="CDD" id="cd15482">
    <property type="entry name" value="Sialidase_non-viral"/>
    <property type="match status" value="1"/>
</dbReference>
<evidence type="ECO:0000256" key="1">
    <source>
        <dbReference type="SAM" id="SignalP"/>
    </source>
</evidence>
<dbReference type="SUPFAM" id="SSF50939">
    <property type="entry name" value="Sialidases"/>
    <property type="match status" value="1"/>
</dbReference>
<dbReference type="AlphaFoldDB" id="A0A1Z3HT51"/>
<protein>
    <recommendedName>
        <fullName evidence="4">Exo-alpha-sialidase</fullName>
    </recommendedName>
</protein>
<dbReference type="KEGG" id="hhg:XM38_044550"/>
<evidence type="ECO:0000313" key="2">
    <source>
        <dbReference type="EMBL" id="ASC73488.1"/>
    </source>
</evidence>
<name>A0A1Z3HT51_9CYAN</name>
<proteinExistence type="predicted"/>
<feature type="signal peptide" evidence="1">
    <location>
        <begin position="1"/>
        <end position="21"/>
    </location>
</feature>
<dbReference type="Proteomes" id="UP000191901">
    <property type="component" value="Chromosome"/>
</dbReference>
<dbReference type="RefSeq" id="WP_088430993.1">
    <property type="nucleotide sequence ID" value="NZ_CP021983.2"/>
</dbReference>
<feature type="chain" id="PRO_5012486963" description="Exo-alpha-sialidase" evidence="1">
    <location>
        <begin position="22"/>
        <end position="468"/>
    </location>
</feature>
<organism evidence="2 3">
    <name type="scientific">Halomicronema hongdechloris C2206</name>
    <dbReference type="NCBI Taxonomy" id="1641165"/>
    <lineage>
        <taxon>Bacteria</taxon>
        <taxon>Bacillati</taxon>
        <taxon>Cyanobacteriota</taxon>
        <taxon>Cyanophyceae</taxon>
        <taxon>Nodosilineales</taxon>
        <taxon>Nodosilineaceae</taxon>
        <taxon>Halomicronema</taxon>
    </lineage>
</organism>
<evidence type="ECO:0008006" key="4">
    <source>
        <dbReference type="Google" id="ProtNLM"/>
    </source>
</evidence>
<keyword evidence="1" id="KW-0732">Signal</keyword>
<accession>A0A1Z3HT51</accession>
<reference evidence="2 3" key="1">
    <citation type="journal article" date="2016" name="Biochim. Biophys. Acta">
        <title>Characterization of red-shifted phycobilisomes isolated from the chlorophyll f-containing cyanobacterium Halomicronema hongdechloris.</title>
        <authorList>
            <person name="Li Y."/>
            <person name="Lin Y."/>
            <person name="Garvey C.J."/>
            <person name="Birch D."/>
            <person name="Corkery R.W."/>
            <person name="Loughlin P.C."/>
            <person name="Scheer H."/>
            <person name="Willows R.D."/>
            <person name="Chen M."/>
        </authorList>
    </citation>
    <scope>NUCLEOTIDE SEQUENCE [LARGE SCALE GENOMIC DNA]</scope>
    <source>
        <strain evidence="2 3">C2206</strain>
    </source>
</reference>